<organism evidence="12 13">
    <name type="scientific">Benzoatithermus flavus</name>
    <dbReference type="NCBI Taxonomy" id="3108223"/>
    <lineage>
        <taxon>Bacteria</taxon>
        <taxon>Pseudomonadati</taxon>
        <taxon>Pseudomonadota</taxon>
        <taxon>Alphaproteobacteria</taxon>
        <taxon>Geminicoccales</taxon>
        <taxon>Geminicoccaceae</taxon>
        <taxon>Benzoatithermus</taxon>
    </lineage>
</organism>
<accession>A0ABU8XKT0</accession>
<dbReference type="SUPFAM" id="SSF47005">
    <property type="entry name" value="Peripheral subunit-binding domain of 2-oxo acid dehydrogenase complex"/>
    <property type="match status" value="1"/>
</dbReference>
<evidence type="ECO:0000256" key="4">
    <source>
        <dbReference type="ARBA" id="ARBA00022823"/>
    </source>
</evidence>
<keyword evidence="3 8" id="KW-0808">Transferase</keyword>
<dbReference type="Pfam" id="PF00364">
    <property type="entry name" value="Biotin_lipoyl"/>
    <property type="match status" value="1"/>
</dbReference>
<keyword evidence="5 8" id="KW-0012">Acyltransferase</keyword>
<evidence type="ECO:0000256" key="7">
    <source>
        <dbReference type="ARBA" id="ARBA00048370"/>
    </source>
</evidence>
<feature type="compositionally biased region" description="Pro residues" evidence="9">
    <location>
        <begin position="195"/>
        <end position="212"/>
    </location>
</feature>
<comment type="similarity">
    <text evidence="1 8">Belongs to the 2-oxoacid dehydrogenase family.</text>
</comment>
<evidence type="ECO:0000256" key="6">
    <source>
        <dbReference type="ARBA" id="ARBA00025211"/>
    </source>
</evidence>
<dbReference type="Gene3D" id="3.30.559.10">
    <property type="entry name" value="Chloramphenicol acetyltransferase-like domain"/>
    <property type="match status" value="1"/>
</dbReference>
<dbReference type="SUPFAM" id="SSF51230">
    <property type="entry name" value="Single hybrid motif"/>
    <property type="match status" value="1"/>
</dbReference>
<comment type="catalytic activity">
    <reaction evidence="7 8">
        <text>N(6)-[(R)-dihydrolipoyl]-L-lysyl-[protein] + acetyl-CoA = N(6)-[(R)-S(8)-acetyldihydrolipoyl]-L-lysyl-[protein] + CoA</text>
        <dbReference type="Rhea" id="RHEA:17017"/>
        <dbReference type="Rhea" id="RHEA-COMP:10475"/>
        <dbReference type="Rhea" id="RHEA-COMP:10478"/>
        <dbReference type="ChEBI" id="CHEBI:57287"/>
        <dbReference type="ChEBI" id="CHEBI:57288"/>
        <dbReference type="ChEBI" id="CHEBI:83100"/>
        <dbReference type="ChEBI" id="CHEBI:83111"/>
        <dbReference type="EC" id="2.3.1.12"/>
    </reaction>
</comment>
<dbReference type="NCBIfam" id="TIGR01349">
    <property type="entry name" value="PDHac_trf_mito"/>
    <property type="match status" value="1"/>
</dbReference>
<keyword evidence="4 8" id="KW-0450">Lipoyl</keyword>
<dbReference type="GO" id="GO:0004742">
    <property type="term" value="F:dihydrolipoyllysine-residue acetyltransferase activity"/>
    <property type="evidence" value="ECO:0007669"/>
    <property type="project" value="UniProtKB-EC"/>
</dbReference>
<evidence type="ECO:0000259" key="11">
    <source>
        <dbReference type="PROSITE" id="PS51826"/>
    </source>
</evidence>
<gene>
    <name evidence="12" type="ORF">U1T56_00140</name>
</gene>
<dbReference type="InterPro" id="IPR003016">
    <property type="entry name" value="2-oxoA_DH_lipoyl-BS"/>
</dbReference>
<evidence type="ECO:0000256" key="1">
    <source>
        <dbReference type="ARBA" id="ARBA00007317"/>
    </source>
</evidence>
<comment type="function">
    <text evidence="6">The pyruvate dehydrogenase complex catalyzes the overall conversion of pyruvate to acetyl-CoA and CO(2). It contains multiple copies of three enzymatic components: pyruvate dehydrogenase (E1), dihydrolipoamide acetyltransferase (E2) and lipoamide dehydrogenase (E3).</text>
</comment>
<dbReference type="InterPro" id="IPR045257">
    <property type="entry name" value="E2/Pdx1"/>
</dbReference>
<dbReference type="InterPro" id="IPR000089">
    <property type="entry name" value="Biotin_lipoyl"/>
</dbReference>
<keyword evidence="12" id="KW-0670">Pyruvate</keyword>
<dbReference type="PANTHER" id="PTHR23151:SF90">
    <property type="entry name" value="DIHYDROLIPOYLLYSINE-RESIDUE ACETYLTRANSFERASE COMPONENT OF PYRUVATE DEHYDROGENASE COMPLEX, MITOCHONDRIAL-RELATED"/>
    <property type="match status" value="1"/>
</dbReference>
<evidence type="ECO:0000259" key="10">
    <source>
        <dbReference type="PROSITE" id="PS50968"/>
    </source>
</evidence>
<dbReference type="InterPro" id="IPR011053">
    <property type="entry name" value="Single_hybrid_motif"/>
</dbReference>
<evidence type="ECO:0000313" key="13">
    <source>
        <dbReference type="Proteomes" id="UP001375743"/>
    </source>
</evidence>
<reference evidence="12 13" key="1">
    <citation type="submission" date="2024-01" db="EMBL/GenBank/DDBJ databases">
        <title>Multi-omics insights into the function and evolution of sodium benzoate biodegradation pathways in Benzoatithermus flavus gen. nov., sp. nov. from hot spring.</title>
        <authorList>
            <person name="Hu C.-J."/>
            <person name="Li W.-J."/>
        </authorList>
    </citation>
    <scope>NUCLEOTIDE SEQUENCE [LARGE SCALE GENOMIC DNA]</scope>
    <source>
        <strain evidence="12 13">SYSU G07066</strain>
    </source>
</reference>
<feature type="domain" description="Lipoyl-binding" evidence="10">
    <location>
        <begin position="2"/>
        <end position="78"/>
    </location>
</feature>
<evidence type="ECO:0000313" key="12">
    <source>
        <dbReference type="EMBL" id="MEK0081544.1"/>
    </source>
</evidence>
<comment type="caution">
    <text evidence="12">The sequence shown here is derived from an EMBL/GenBank/DDBJ whole genome shotgun (WGS) entry which is preliminary data.</text>
</comment>
<sequence length="446" mass="46549">MPIKILMPALSPTMTEGNLARWVKNEGDPVKAGDVIAEIETDKATMEVEAVDEGTLGKILVPAGTEGVKVNEPIALLLEEGEDESALEGAAAPAAGKADGEAGPARAEAARQPAAPPPAPGGAPREPAKPEAGRAEAAEAGGRIFASPLAKRLAREAGLDLRQVKGTGPHGRIVKADVEAAMKAPRPVAAAPEARPAPAPAPAAPAPAPAAAPGPIPGAAFEEIPLSNMRKVIARRLTEAKRDIPHFYLAIDCELDALLAMRTQLNAREGADYKLSVNDFVIKAVALAMRKVPGVNASWGGDKVYQYKDIDISVAVAIEGGLITPIVRKADQKGLSTISNEMKDLAKRAKEGKLKPEEFQGGGFSISNLGMYGIKDFQAVINPPQACILAVGAGEKRPVVRNDSLQIATVMTVTLSVDHRVVDGALGAQFLAEFKKLIEDPLALLL</sequence>
<dbReference type="Pfam" id="PF02817">
    <property type="entry name" value="E3_binding"/>
    <property type="match status" value="1"/>
</dbReference>
<dbReference type="EMBL" id="JBBLZC010000001">
    <property type="protein sequence ID" value="MEK0081544.1"/>
    <property type="molecule type" value="Genomic_DNA"/>
</dbReference>
<keyword evidence="13" id="KW-1185">Reference proteome</keyword>
<feature type="region of interest" description="Disordered" evidence="9">
    <location>
        <begin position="85"/>
        <end position="138"/>
    </location>
</feature>
<proteinExistence type="inferred from homology"/>
<evidence type="ECO:0000256" key="9">
    <source>
        <dbReference type="SAM" id="MobiDB-lite"/>
    </source>
</evidence>
<evidence type="ECO:0000256" key="8">
    <source>
        <dbReference type="RuleBase" id="RU361137"/>
    </source>
</evidence>
<dbReference type="PROSITE" id="PS50968">
    <property type="entry name" value="BIOTINYL_LIPOYL"/>
    <property type="match status" value="1"/>
</dbReference>
<comment type="cofactor">
    <cofactor evidence="8">
        <name>(R)-lipoate</name>
        <dbReference type="ChEBI" id="CHEBI:83088"/>
    </cofactor>
    <text evidence="8">Binds 1 lipoyl cofactor covalently.</text>
</comment>
<dbReference type="EC" id="2.3.1.12" evidence="8"/>
<protein>
    <recommendedName>
        <fullName evidence="8">Acetyltransferase component of pyruvate dehydrogenase complex</fullName>
        <ecNumber evidence="8">2.3.1.12</ecNumber>
    </recommendedName>
</protein>
<feature type="compositionally biased region" description="Low complexity" evidence="9">
    <location>
        <begin position="87"/>
        <end position="113"/>
    </location>
</feature>
<dbReference type="InterPro" id="IPR001078">
    <property type="entry name" value="2-oxoacid_DH_actylTfrase"/>
</dbReference>
<evidence type="ECO:0000256" key="3">
    <source>
        <dbReference type="ARBA" id="ARBA00022679"/>
    </source>
</evidence>
<dbReference type="InterPro" id="IPR006257">
    <property type="entry name" value="LAT1"/>
</dbReference>
<dbReference type="Gene3D" id="2.40.50.100">
    <property type="match status" value="1"/>
</dbReference>
<dbReference type="PROSITE" id="PS00189">
    <property type="entry name" value="LIPOYL"/>
    <property type="match status" value="1"/>
</dbReference>
<dbReference type="PROSITE" id="PS51826">
    <property type="entry name" value="PSBD"/>
    <property type="match status" value="1"/>
</dbReference>
<feature type="domain" description="Peripheral subunit-binding (PSBD)" evidence="11">
    <location>
        <begin position="145"/>
        <end position="182"/>
    </location>
</feature>
<dbReference type="Proteomes" id="UP001375743">
    <property type="component" value="Unassembled WGS sequence"/>
</dbReference>
<dbReference type="CDD" id="cd06849">
    <property type="entry name" value="lipoyl_domain"/>
    <property type="match status" value="1"/>
</dbReference>
<feature type="compositionally biased region" description="Basic and acidic residues" evidence="9">
    <location>
        <begin position="126"/>
        <end position="137"/>
    </location>
</feature>
<dbReference type="Pfam" id="PF00198">
    <property type="entry name" value="2-oxoacid_dh"/>
    <property type="match status" value="1"/>
</dbReference>
<dbReference type="SUPFAM" id="SSF52777">
    <property type="entry name" value="CoA-dependent acyltransferases"/>
    <property type="match status" value="1"/>
</dbReference>
<name>A0ABU8XKT0_9PROT</name>
<dbReference type="RefSeq" id="WP_418157398.1">
    <property type="nucleotide sequence ID" value="NZ_JBBLZC010000001.1"/>
</dbReference>
<dbReference type="PANTHER" id="PTHR23151">
    <property type="entry name" value="DIHYDROLIPOAMIDE ACETYL/SUCCINYL-TRANSFERASE-RELATED"/>
    <property type="match status" value="1"/>
</dbReference>
<evidence type="ECO:0000256" key="2">
    <source>
        <dbReference type="ARBA" id="ARBA00011484"/>
    </source>
</evidence>
<dbReference type="InterPro" id="IPR004167">
    <property type="entry name" value="PSBD"/>
</dbReference>
<feature type="region of interest" description="Disordered" evidence="9">
    <location>
        <begin position="191"/>
        <end position="212"/>
    </location>
</feature>
<dbReference type="Gene3D" id="4.10.320.10">
    <property type="entry name" value="E3-binding domain"/>
    <property type="match status" value="1"/>
</dbReference>
<comment type="subunit">
    <text evidence="2">Forms a 24-polypeptide structural core with octahedral symmetry.</text>
</comment>
<dbReference type="InterPro" id="IPR036625">
    <property type="entry name" value="E3-bd_dom_sf"/>
</dbReference>
<dbReference type="InterPro" id="IPR023213">
    <property type="entry name" value="CAT-like_dom_sf"/>
</dbReference>
<evidence type="ECO:0000256" key="5">
    <source>
        <dbReference type="ARBA" id="ARBA00023315"/>
    </source>
</evidence>